<evidence type="ECO:0000256" key="4">
    <source>
        <dbReference type="SAM" id="SignalP"/>
    </source>
</evidence>
<feature type="chain" id="PRO_5039193450" evidence="4">
    <location>
        <begin position="21"/>
        <end position="347"/>
    </location>
</feature>
<dbReference type="Pfam" id="PF12974">
    <property type="entry name" value="Phosphonate-bd"/>
    <property type="match status" value="1"/>
</dbReference>
<evidence type="ECO:0000256" key="3">
    <source>
        <dbReference type="SAM" id="MobiDB-lite"/>
    </source>
</evidence>
<name>A0A7K1UGL1_9MICC</name>
<evidence type="ECO:0000313" key="6">
    <source>
        <dbReference type="Proteomes" id="UP000460157"/>
    </source>
</evidence>
<keyword evidence="2 4" id="KW-0732">Signal</keyword>
<sequence>MARKLALPAAIAAMTLALTACNGDNGDNGDNSDDNGNGGDASSLPDLREEYGGDDWPTELQFVSIPSEDQVELAVQYEVLIEMFEEALDVTIESDEVTAYAAAIEALGAGTADIANFGPFSYVVAADTAGAQSVAVAVSEQDEEPSYVSYLVTLSDNDEINGIEDVAGKTVCFVDEVSTSGRLYPLAGLMDAGVLPQGEEGVENEEEYIDPYLAGAHDNSVLAVLDGTCDAGFAYDNIVDEQMIAAGDLEEGQVKVVWESEDIPSSPFAASGNLPDDMIEAMREILIDYLNVEWLAENGYCEDTDTETGDCRHLVPTNDWGYTEATDSVFDGIRAVCEVTQATACEG</sequence>
<dbReference type="NCBIfam" id="TIGR01098">
    <property type="entry name" value="3A0109s03R"/>
    <property type="match status" value="1"/>
</dbReference>
<gene>
    <name evidence="5" type="primary">phnD</name>
    <name evidence="5" type="ORF">GNZ21_04400</name>
</gene>
<dbReference type="GO" id="GO:0055085">
    <property type="term" value="P:transmembrane transport"/>
    <property type="evidence" value="ECO:0007669"/>
    <property type="project" value="InterPro"/>
</dbReference>
<dbReference type="PANTHER" id="PTHR35841:SF1">
    <property type="entry name" value="PHOSPHONATES-BINDING PERIPLASMIC PROTEIN"/>
    <property type="match status" value="1"/>
</dbReference>
<dbReference type="PROSITE" id="PS51257">
    <property type="entry name" value="PROKAR_LIPOPROTEIN"/>
    <property type="match status" value="1"/>
</dbReference>
<dbReference type="RefSeq" id="WP_157321690.1">
    <property type="nucleotide sequence ID" value="NZ_BMFX01000001.1"/>
</dbReference>
<protein>
    <submittedName>
        <fullName evidence="5">Phosphate/phosphite/phosphonate ABC transporter substrate-binding protein</fullName>
    </submittedName>
</protein>
<dbReference type="PANTHER" id="PTHR35841">
    <property type="entry name" value="PHOSPHONATES-BINDING PERIPLASMIC PROTEIN"/>
    <property type="match status" value="1"/>
</dbReference>
<dbReference type="Gene3D" id="3.40.190.10">
    <property type="entry name" value="Periplasmic binding protein-like II"/>
    <property type="match status" value="2"/>
</dbReference>
<dbReference type="EMBL" id="WRPM01000030">
    <property type="protein sequence ID" value="MVT25608.1"/>
    <property type="molecule type" value="Genomic_DNA"/>
</dbReference>
<evidence type="ECO:0000313" key="5">
    <source>
        <dbReference type="EMBL" id="MVT25608.1"/>
    </source>
</evidence>
<accession>A0A7K1UGL1</accession>
<keyword evidence="6" id="KW-1185">Reference proteome</keyword>
<dbReference type="GO" id="GO:0043190">
    <property type="term" value="C:ATP-binding cassette (ABC) transporter complex"/>
    <property type="evidence" value="ECO:0007669"/>
    <property type="project" value="InterPro"/>
</dbReference>
<proteinExistence type="inferred from homology"/>
<dbReference type="OrthoDB" id="9764656at2"/>
<comment type="caution">
    <text evidence="5">The sequence shown here is derived from an EMBL/GenBank/DDBJ whole genome shotgun (WGS) entry which is preliminary data.</text>
</comment>
<feature type="signal peptide" evidence="4">
    <location>
        <begin position="1"/>
        <end position="20"/>
    </location>
</feature>
<dbReference type="Proteomes" id="UP000460157">
    <property type="component" value="Unassembled WGS sequence"/>
</dbReference>
<feature type="region of interest" description="Disordered" evidence="3">
    <location>
        <begin position="27"/>
        <end position="51"/>
    </location>
</feature>
<dbReference type="InterPro" id="IPR005770">
    <property type="entry name" value="PhnD"/>
</dbReference>
<comment type="similarity">
    <text evidence="1">Belongs to the phosphate/phosphite/phosphonate binding protein family.</text>
</comment>
<dbReference type="SUPFAM" id="SSF53850">
    <property type="entry name" value="Periplasmic binding protein-like II"/>
    <property type="match status" value="1"/>
</dbReference>
<organism evidence="5 6">
    <name type="scientific">Nesterenkonia alkaliphila</name>
    <dbReference type="NCBI Taxonomy" id="1463631"/>
    <lineage>
        <taxon>Bacteria</taxon>
        <taxon>Bacillati</taxon>
        <taxon>Actinomycetota</taxon>
        <taxon>Actinomycetes</taxon>
        <taxon>Micrococcales</taxon>
        <taxon>Micrococcaceae</taxon>
        <taxon>Nesterenkonia</taxon>
    </lineage>
</organism>
<reference evidence="5 6" key="1">
    <citation type="submission" date="2019-12" db="EMBL/GenBank/DDBJ databases">
        <title>Nesterenkonia muleiensis sp. nov., a novel actinobacterium isolated from sap of Populus euphratica.</title>
        <authorList>
            <person name="Wang R."/>
        </authorList>
    </citation>
    <scope>NUCLEOTIDE SEQUENCE [LARGE SCALE GENOMIC DNA]</scope>
    <source>
        <strain evidence="5 6">F10</strain>
    </source>
</reference>
<evidence type="ECO:0000256" key="2">
    <source>
        <dbReference type="ARBA" id="ARBA00022729"/>
    </source>
</evidence>
<dbReference type="AlphaFoldDB" id="A0A7K1UGL1"/>
<evidence type="ECO:0000256" key="1">
    <source>
        <dbReference type="ARBA" id="ARBA00007162"/>
    </source>
</evidence>
<dbReference type="CDD" id="cd01071">
    <property type="entry name" value="PBP2_PhnD_like"/>
    <property type="match status" value="1"/>
</dbReference>